<dbReference type="InterPro" id="IPR011234">
    <property type="entry name" value="Fumarylacetoacetase-like_C"/>
</dbReference>
<dbReference type="EMBL" id="JAQQXQ010000001">
    <property type="protein sequence ID" value="MDC8753496.1"/>
    <property type="molecule type" value="Genomic_DNA"/>
</dbReference>
<keyword evidence="4" id="KW-0378">Hydrolase</keyword>
<feature type="chain" id="PRO_5046036493" evidence="2">
    <location>
        <begin position="27"/>
        <end position="395"/>
    </location>
</feature>
<organism evidence="4 5">
    <name type="scientific">Erythrobacter fulvus</name>
    <dbReference type="NCBI Taxonomy" id="2987523"/>
    <lineage>
        <taxon>Bacteria</taxon>
        <taxon>Pseudomonadati</taxon>
        <taxon>Pseudomonadota</taxon>
        <taxon>Alphaproteobacteria</taxon>
        <taxon>Sphingomonadales</taxon>
        <taxon>Erythrobacteraceae</taxon>
        <taxon>Erythrobacter/Porphyrobacter group</taxon>
        <taxon>Erythrobacter</taxon>
    </lineage>
</organism>
<dbReference type="PANTHER" id="PTHR11820:SF7">
    <property type="entry name" value="ACYLPYRUVASE FAHD1, MITOCHONDRIAL"/>
    <property type="match status" value="1"/>
</dbReference>
<keyword evidence="2" id="KW-0732">Signal</keyword>
<dbReference type="InterPro" id="IPR036663">
    <property type="entry name" value="Fumarylacetoacetase_C_sf"/>
</dbReference>
<gene>
    <name evidence="4" type="ORF">OIK40_02430</name>
</gene>
<dbReference type="Gene3D" id="3.90.850.10">
    <property type="entry name" value="Fumarylacetoacetase-like, C-terminal domain"/>
    <property type="match status" value="1"/>
</dbReference>
<proteinExistence type="predicted"/>
<feature type="domain" description="Fumarylacetoacetase-like C-terminal" evidence="3">
    <location>
        <begin position="131"/>
        <end position="285"/>
    </location>
</feature>
<accession>A0ABT5JL63</accession>
<dbReference type="GO" id="GO:0016787">
    <property type="term" value="F:hydrolase activity"/>
    <property type="evidence" value="ECO:0007669"/>
    <property type="project" value="UniProtKB-KW"/>
</dbReference>
<evidence type="ECO:0000313" key="5">
    <source>
        <dbReference type="Proteomes" id="UP001216558"/>
    </source>
</evidence>
<evidence type="ECO:0000256" key="2">
    <source>
        <dbReference type="SAM" id="SignalP"/>
    </source>
</evidence>
<dbReference type="SUPFAM" id="SSF56529">
    <property type="entry name" value="FAH"/>
    <property type="match status" value="1"/>
</dbReference>
<sequence length="395" mass="41804">MRRLAKGFAVLMLVAVIGLAAAWATAPDPKGNPATFEQAALDPQLAPLAEALTLALYRDADGKQATLLVSGFDGNSVTGVPLAVLGAAQTGNPLRDLGSLPRLPAALPDSPRMTLAYDVLLPSAPGGAVHIGTGTNFPEHAAEANSGSVFQFPKFGTATPARTTITAHPGILLDYEVELCMRFDRDIASLADFDAAVKGVFLCGDFTNRNALVELADPDNLDSGFGFSDAKSGLGHYPSGPFIVVPRDWKRFVERARMTTEVNDDPRQDARGGEMVMDFRQLAAKALGDMDKPRFLYQGSFHRLAPQGRITTDMTLMSGTSEGVIFTPPTRADMIEGIAAYLLGGGPLSGTGLVDSVKRRFIANELAGGHFLKAGDRVRHGSNQLGDIVVEVSAP</sequence>
<reference evidence="4 5" key="1">
    <citation type="submission" date="2022-10" db="EMBL/GenBank/DDBJ databases">
        <title>Erythrobacter sp. sf7 Genome sequencing.</title>
        <authorList>
            <person name="Park S."/>
        </authorList>
    </citation>
    <scope>NUCLEOTIDE SEQUENCE [LARGE SCALE GENOMIC DNA]</scope>
    <source>
        <strain evidence="5">sf7</strain>
    </source>
</reference>
<keyword evidence="1" id="KW-0479">Metal-binding</keyword>
<dbReference type="Pfam" id="PF01557">
    <property type="entry name" value="FAA_hydrolase"/>
    <property type="match status" value="1"/>
</dbReference>
<name>A0ABT5JL63_9SPHN</name>
<feature type="signal peptide" evidence="2">
    <location>
        <begin position="1"/>
        <end position="26"/>
    </location>
</feature>
<keyword evidence="5" id="KW-1185">Reference proteome</keyword>
<evidence type="ECO:0000256" key="1">
    <source>
        <dbReference type="ARBA" id="ARBA00022723"/>
    </source>
</evidence>
<evidence type="ECO:0000259" key="3">
    <source>
        <dbReference type="Pfam" id="PF01557"/>
    </source>
</evidence>
<protein>
    <submittedName>
        <fullName evidence="4">Fumarylacetoacetate hydrolase family protein</fullName>
    </submittedName>
</protein>
<dbReference type="Proteomes" id="UP001216558">
    <property type="component" value="Unassembled WGS sequence"/>
</dbReference>
<dbReference type="PANTHER" id="PTHR11820">
    <property type="entry name" value="ACYLPYRUVASE"/>
    <property type="match status" value="1"/>
</dbReference>
<evidence type="ECO:0000313" key="4">
    <source>
        <dbReference type="EMBL" id="MDC8753496.1"/>
    </source>
</evidence>
<dbReference type="RefSeq" id="WP_273675882.1">
    <property type="nucleotide sequence ID" value="NZ_JAQQXQ010000001.1"/>
</dbReference>
<comment type="caution">
    <text evidence="4">The sequence shown here is derived from an EMBL/GenBank/DDBJ whole genome shotgun (WGS) entry which is preliminary data.</text>
</comment>